<evidence type="ECO:0000259" key="4">
    <source>
        <dbReference type="SMART" id="SM00856"/>
    </source>
</evidence>
<dbReference type="SMART" id="SM00856">
    <property type="entry name" value="PMEI"/>
    <property type="match status" value="1"/>
</dbReference>
<organism evidence="5 6">
    <name type="scientific">Rubus argutus</name>
    <name type="common">Southern blackberry</name>
    <dbReference type="NCBI Taxonomy" id="59490"/>
    <lineage>
        <taxon>Eukaryota</taxon>
        <taxon>Viridiplantae</taxon>
        <taxon>Streptophyta</taxon>
        <taxon>Embryophyta</taxon>
        <taxon>Tracheophyta</taxon>
        <taxon>Spermatophyta</taxon>
        <taxon>Magnoliopsida</taxon>
        <taxon>eudicotyledons</taxon>
        <taxon>Gunneridae</taxon>
        <taxon>Pentapetalae</taxon>
        <taxon>rosids</taxon>
        <taxon>fabids</taxon>
        <taxon>Rosales</taxon>
        <taxon>Rosaceae</taxon>
        <taxon>Rosoideae</taxon>
        <taxon>Rosoideae incertae sedis</taxon>
        <taxon>Rubus</taxon>
    </lineage>
</organism>
<evidence type="ECO:0000256" key="3">
    <source>
        <dbReference type="ARBA" id="ARBA00038471"/>
    </source>
</evidence>
<dbReference type="GO" id="GO:0046910">
    <property type="term" value="F:pectinesterase inhibitor activity"/>
    <property type="evidence" value="ECO:0007669"/>
    <property type="project" value="InterPro"/>
</dbReference>
<dbReference type="InterPro" id="IPR006501">
    <property type="entry name" value="Pectinesterase_inhib_dom"/>
</dbReference>
<evidence type="ECO:0000313" key="5">
    <source>
        <dbReference type="EMBL" id="KAK9934038.1"/>
    </source>
</evidence>
<dbReference type="InterPro" id="IPR034086">
    <property type="entry name" value="PMEI_plant"/>
</dbReference>
<dbReference type="Pfam" id="PF04043">
    <property type="entry name" value="PMEI"/>
    <property type="match status" value="1"/>
</dbReference>
<dbReference type="InterPro" id="IPR035513">
    <property type="entry name" value="Invertase/methylesterase_inhib"/>
</dbReference>
<keyword evidence="2" id="KW-1015">Disulfide bond</keyword>
<dbReference type="CDD" id="cd15797">
    <property type="entry name" value="PMEI"/>
    <property type="match status" value="1"/>
</dbReference>
<sequence length="165" mass="18071">MSFLLLTTTTPTHAFTIDKDVCSNTRVFSHSFCSTFLSSNPVVIKSLLHSLAHSTIHFAFSNATKTGQQIIKWQKQTNNTQLKNAYSICSEPYNKAIAALKEAKEQVRFGNYNVSLAAVEAATHFDECEEGFEDILDPSPLASTTHDLGTISSIILAVSEILAKS</sequence>
<keyword evidence="6" id="KW-1185">Reference proteome</keyword>
<dbReference type="AlphaFoldDB" id="A0AAW1XCB5"/>
<dbReference type="Gene3D" id="1.20.140.40">
    <property type="entry name" value="Invertase/pectin methylesterase inhibitor family protein"/>
    <property type="match status" value="1"/>
</dbReference>
<evidence type="ECO:0000256" key="2">
    <source>
        <dbReference type="ARBA" id="ARBA00023157"/>
    </source>
</evidence>
<comment type="caution">
    <text evidence="5">The sequence shown here is derived from an EMBL/GenBank/DDBJ whole genome shotgun (WGS) entry which is preliminary data.</text>
</comment>
<proteinExistence type="inferred from homology"/>
<dbReference type="NCBIfam" id="TIGR01614">
    <property type="entry name" value="PME_inhib"/>
    <property type="match status" value="1"/>
</dbReference>
<reference evidence="5 6" key="1">
    <citation type="journal article" date="2023" name="G3 (Bethesda)">
        <title>A chromosome-length genome assembly and annotation of blackberry (Rubus argutus, cv. 'Hillquist').</title>
        <authorList>
            <person name="Bruna T."/>
            <person name="Aryal R."/>
            <person name="Dudchenko O."/>
            <person name="Sargent D.J."/>
            <person name="Mead D."/>
            <person name="Buti M."/>
            <person name="Cavallini A."/>
            <person name="Hytonen T."/>
            <person name="Andres J."/>
            <person name="Pham M."/>
            <person name="Weisz D."/>
            <person name="Mascagni F."/>
            <person name="Usai G."/>
            <person name="Natali L."/>
            <person name="Bassil N."/>
            <person name="Fernandez G.E."/>
            <person name="Lomsadze A."/>
            <person name="Armour M."/>
            <person name="Olukolu B."/>
            <person name="Poorten T."/>
            <person name="Britton C."/>
            <person name="Davik J."/>
            <person name="Ashrafi H."/>
            <person name="Aiden E.L."/>
            <person name="Borodovsky M."/>
            <person name="Worthington M."/>
        </authorList>
    </citation>
    <scope>NUCLEOTIDE SEQUENCE [LARGE SCALE GENOMIC DNA]</scope>
    <source>
        <strain evidence="5">PI 553951</strain>
    </source>
</reference>
<dbReference type="PANTHER" id="PTHR36710">
    <property type="entry name" value="PECTINESTERASE INHIBITOR-LIKE"/>
    <property type="match status" value="1"/>
</dbReference>
<keyword evidence="1" id="KW-0732">Signal</keyword>
<dbReference type="InterPro" id="IPR052421">
    <property type="entry name" value="PCW_Enzyme_Inhibitor"/>
</dbReference>
<dbReference type="Proteomes" id="UP001457282">
    <property type="component" value="Unassembled WGS sequence"/>
</dbReference>
<dbReference type="EMBL" id="JBEDUW010000004">
    <property type="protein sequence ID" value="KAK9934038.1"/>
    <property type="molecule type" value="Genomic_DNA"/>
</dbReference>
<gene>
    <name evidence="5" type="ORF">M0R45_021201</name>
</gene>
<name>A0AAW1XCB5_RUBAR</name>
<accession>A0AAW1XCB5</accession>
<protein>
    <recommendedName>
        <fullName evidence="4">Pectinesterase inhibitor domain-containing protein</fullName>
    </recommendedName>
</protein>
<evidence type="ECO:0000256" key="1">
    <source>
        <dbReference type="ARBA" id="ARBA00022729"/>
    </source>
</evidence>
<dbReference type="SUPFAM" id="SSF101148">
    <property type="entry name" value="Plant invertase/pectin methylesterase inhibitor"/>
    <property type="match status" value="1"/>
</dbReference>
<comment type="similarity">
    <text evidence="3">Belongs to the PMEI family.</text>
</comment>
<dbReference type="PANTHER" id="PTHR36710:SF4">
    <property type="entry name" value="PLANT INVERTASE_PECTIN METHYLESTERASE INHIBITOR SUPERFAMILY PROTEIN"/>
    <property type="match status" value="1"/>
</dbReference>
<evidence type="ECO:0000313" key="6">
    <source>
        <dbReference type="Proteomes" id="UP001457282"/>
    </source>
</evidence>
<feature type="domain" description="Pectinesterase inhibitor" evidence="4">
    <location>
        <begin position="12"/>
        <end position="158"/>
    </location>
</feature>